<organism evidence="2 3">
    <name type="scientific">Coprinellus micaceus</name>
    <name type="common">Glistening ink-cap mushroom</name>
    <name type="synonym">Coprinus micaceus</name>
    <dbReference type="NCBI Taxonomy" id="71717"/>
    <lineage>
        <taxon>Eukaryota</taxon>
        <taxon>Fungi</taxon>
        <taxon>Dikarya</taxon>
        <taxon>Basidiomycota</taxon>
        <taxon>Agaricomycotina</taxon>
        <taxon>Agaricomycetes</taxon>
        <taxon>Agaricomycetidae</taxon>
        <taxon>Agaricales</taxon>
        <taxon>Agaricineae</taxon>
        <taxon>Psathyrellaceae</taxon>
        <taxon>Coprinellus</taxon>
    </lineage>
</organism>
<feature type="region of interest" description="Disordered" evidence="1">
    <location>
        <begin position="1"/>
        <end position="20"/>
    </location>
</feature>
<proteinExistence type="predicted"/>
<reference evidence="2 3" key="1">
    <citation type="journal article" date="2019" name="Nat. Ecol. Evol.">
        <title>Megaphylogeny resolves global patterns of mushroom evolution.</title>
        <authorList>
            <person name="Varga T."/>
            <person name="Krizsan K."/>
            <person name="Foldi C."/>
            <person name="Dima B."/>
            <person name="Sanchez-Garcia M."/>
            <person name="Sanchez-Ramirez S."/>
            <person name="Szollosi G.J."/>
            <person name="Szarkandi J.G."/>
            <person name="Papp V."/>
            <person name="Albert L."/>
            <person name="Andreopoulos W."/>
            <person name="Angelini C."/>
            <person name="Antonin V."/>
            <person name="Barry K.W."/>
            <person name="Bougher N.L."/>
            <person name="Buchanan P."/>
            <person name="Buyck B."/>
            <person name="Bense V."/>
            <person name="Catcheside P."/>
            <person name="Chovatia M."/>
            <person name="Cooper J."/>
            <person name="Damon W."/>
            <person name="Desjardin D."/>
            <person name="Finy P."/>
            <person name="Geml J."/>
            <person name="Haridas S."/>
            <person name="Hughes K."/>
            <person name="Justo A."/>
            <person name="Karasinski D."/>
            <person name="Kautmanova I."/>
            <person name="Kiss B."/>
            <person name="Kocsube S."/>
            <person name="Kotiranta H."/>
            <person name="LaButti K.M."/>
            <person name="Lechner B.E."/>
            <person name="Liimatainen K."/>
            <person name="Lipzen A."/>
            <person name="Lukacs Z."/>
            <person name="Mihaltcheva S."/>
            <person name="Morgado L.N."/>
            <person name="Niskanen T."/>
            <person name="Noordeloos M.E."/>
            <person name="Ohm R.A."/>
            <person name="Ortiz-Santana B."/>
            <person name="Ovrebo C."/>
            <person name="Racz N."/>
            <person name="Riley R."/>
            <person name="Savchenko A."/>
            <person name="Shiryaev A."/>
            <person name="Soop K."/>
            <person name="Spirin V."/>
            <person name="Szebenyi C."/>
            <person name="Tomsovsky M."/>
            <person name="Tulloss R.E."/>
            <person name="Uehling J."/>
            <person name="Grigoriev I.V."/>
            <person name="Vagvolgyi C."/>
            <person name="Papp T."/>
            <person name="Martin F.M."/>
            <person name="Miettinen O."/>
            <person name="Hibbett D.S."/>
            <person name="Nagy L.G."/>
        </authorList>
    </citation>
    <scope>NUCLEOTIDE SEQUENCE [LARGE SCALE GENOMIC DNA]</scope>
    <source>
        <strain evidence="2 3">FP101781</strain>
    </source>
</reference>
<accession>A0A4Y7TUV4</accession>
<dbReference type="PANTHER" id="PTHR38926:SF5">
    <property type="entry name" value="F-BOX AND LEUCINE-RICH REPEAT PROTEIN 6"/>
    <property type="match status" value="1"/>
</dbReference>
<keyword evidence="3" id="KW-1185">Reference proteome</keyword>
<feature type="compositionally biased region" description="Polar residues" evidence="1">
    <location>
        <begin position="1"/>
        <end position="15"/>
    </location>
</feature>
<dbReference type="STRING" id="71717.A0A4Y7TUV4"/>
<dbReference type="Proteomes" id="UP000298030">
    <property type="component" value="Unassembled WGS sequence"/>
</dbReference>
<dbReference type="PANTHER" id="PTHR38926">
    <property type="entry name" value="F-BOX DOMAIN CONTAINING PROTEIN, EXPRESSED"/>
    <property type="match status" value="1"/>
</dbReference>
<dbReference type="EMBL" id="QPFP01000003">
    <property type="protein sequence ID" value="TEB37771.1"/>
    <property type="molecule type" value="Genomic_DNA"/>
</dbReference>
<name>A0A4Y7TUV4_COPMI</name>
<evidence type="ECO:0000313" key="3">
    <source>
        <dbReference type="Proteomes" id="UP000298030"/>
    </source>
</evidence>
<evidence type="ECO:0000313" key="2">
    <source>
        <dbReference type="EMBL" id="TEB37771.1"/>
    </source>
</evidence>
<protein>
    <recommendedName>
        <fullName evidence="4">F-box domain-containing protein</fullName>
    </recommendedName>
</protein>
<comment type="caution">
    <text evidence="2">The sequence shown here is derived from an EMBL/GenBank/DDBJ whole genome shotgun (WGS) entry which is preliminary data.</text>
</comment>
<gene>
    <name evidence="2" type="ORF">FA13DRAFT_1809183</name>
</gene>
<evidence type="ECO:0000256" key="1">
    <source>
        <dbReference type="SAM" id="MobiDB-lite"/>
    </source>
</evidence>
<dbReference type="Gene3D" id="3.80.10.10">
    <property type="entry name" value="Ribonuclease Inhibitor"/>
    <property type="match status" value="1"/>
</dbReference>
<dbReference type="InterPro" id="IPR032675">
    <property type="entry name" value="LRR_dom_sf"/>
</dbReference>
<dbReference type="AlphaFoldDB" id="A0A4Y7TUV4"/>
<dbReference type="OrthoDB" id="3357519at2759"/>
<sequence>MSIPSLRQESATDNGVQPPPIHRLSDDLLASIVSEVLKVTNTAELLISPTHPLINATHVSHSWRRVLLDSALLWTDIRIVTPSPVPPPQHDPKEGDCVVDVEVLRSQWTRQMKVLPELVTTWINRSSTCPISLFLNMHAPLSRYASPETREIIWPYYVSTLSAICNASSKWKDVTLHISLDSPDLSQAASLIHGLQSSDVPLLEALSMRLSSASGGGDTRHIPTSANGIQMGSALLSLRIPYTECRWEDYHANWSALTSLEVLGFTLETSGTAPGTPAKRMGLLEVLALLRACPNLVKLSMQINRRHPVDTEEELSAAQPVELPRLRTLVFSMGGLPPWAHLACYLVLPALRELQFHSDVDMYALKHWVSVFGKGLTSVRLVLGRDVSTEDVEEILDRLPNVRSLRCMTESCAVGTDALVLRTLTPKYTPGGYVVGTCRCPKLENILYAQRDQIPESTILDFVESRRNVASSGVAMLEEVYTWSGQTDALTSDLEAELRKRGVNTGGLSITMAPHLRNRLY</sequence>
<evidence type="ECO:0008006" key="4">
    <source>
        <dbReference type="Google" id="ProtNLM"/>
    </source>
</evidence>